<feature type="region of interest" description="Disordered" evidence="10">
    <location>
        <begin position="694"/>
        <end position="725"/>
    </location>
</feature>
<dbReference type="Gene3D" id="3.30.1520.10">
    <property type="entry name" value="Phox-like domain"/>
    <property type="match status" value="1"/>
</dbReference>
<sequence length="1369" mass="153424">MASSGYLKELKRKVSRGDAKQEMTPLASHEEIGDRGSTPDYGGTSQLPPNLGDTDAPARDPEAAEGEPVTSDSTDFGAKRIIHGRSRPVRPTLKILASTQSPTLGSPDSDTDVLGFLDYTPDPLSDACDGQGSNGFSTVYQCNRYTELMPGVFVANLPIRLRIARVQPVHSHINIFSNHVLVIELEHGDHKWSVERKVRQVATLHSKLLLLRTRLRMPAATRVTRQRRQSMRQQIKAADQEVVGDTVDGGTTNTAAHTTNATTSNTTPSSAVQNKRVLKFPRRALQTMDEGMRVELETYLRNLLHHSLFRSHRDVLEFFEISPVSFIGELGVKIREGYVKKRVGGSGPCECCSWLTATCTGKYRHQWLVLRETCLFFLVPETGLVRTVMLMDSAFQVSHSYRLIGARNSLLISNLSRSLLIKCDSESSKKEWLSIINKTERKYAKDFTNQDNRYGSFAPVRKNSYARWYVDGARYMWDMADMMEMAKEEIFITDWWMSPQIYLKRPDLTGHKWRLAEVLRRKAESGVRVFILLYKEVELALGISSLLTKQTINQLHPNIKCRGKAVVCSALQVLRHPDHMAGGVLYWAHHEKVVVIDQMFAFVSGIDLAFGRWDDYRHKLVDTGHAGVQVQTQRISQHSPGQAGMTRGALQHLLRGTNDVLVSTVANSAPGSRRASLSTTEDSSAAISSLKNVNTSLSNSDDPISTSEAPVDPHSTSEDPQGTLNTLKGVHASLHAAGTATASGNVKTPASNLATPEDFNADVESQDEIDEAEQLPAFPSGWKEEGNDLRSGGKKDLNGAYNTTSQHQNGSAAHPLSQAKDKPPQGSSSNPPVKKTRFFTRGSRDRDRANTGSSTEEERNRGGGKSLRDVKRRGMDLVEEMKEKGREMRRRLHNFPRLHRRGLLGTKERLGSCSSLAQAHNDVTMEDTTSTHLWVGKDYVNWISKDLDNLDEPFKDIVDRHQTPRMPWHDIGLFVDGAAARDVARHFIQRWNAVKTEKAKPNPNYPYLLPRTYNRDSFIPSNLHPKYRVKCQVVRSVGKWSAGLDDTEASIFSAYVDLIRRAKHFIYIENQFFITRSNVDEQKEVLNYLGYEIVQRIVAAHRKGEAFRVYIQLPLLPAFEGMIGKSSGVAPVCVHCLKEHGITEWERYVSFGSLRTHECLGERPVSELIYIHSKLMIVDDRYVIAGSANINDRSLNGTRDSEVCLVIEDQEFEEGVMNGKPFDVGIFAGSMRRYLFSEHLGEADLEHPSLDVSDPVCDAFFINVWSYVANKNTLIYEEVFSCYPCNSATTFDDLDHLRTTPTLADVNPLAAKVKLKEVQDGERLTQELPLPGRQCGDLLHPRPVPCPLFPAPHRKALTLYSIKQVLLNF</sequence>
<feature type="region of interest" description="Disordered" evidence="10">
    <location>
        <begin position="246"/>
        <end position="270"/>
    </location>
</feature>
<dbReference type="PANTHER" id="PTHR18896:SF76">
    <property type="entry name" value="PHOSPHOLIPASE"/>
    <property type="match status" value="1"/>
</dbReference>
<evidence type="ECO:0000256" key="1">
    <source>
        <dbReference type="ARBA" id="ARBA00000798"/>
    </source>
</evidence>
<evidence type="ECO:0000256" key="8">
    <source>
        <dbReference type="ARBA" id="ARBA00037868"/>
    </source>
</evidence>
<keyword evidence="5 9" id="KW-0442">Lipid degradation</keyword>
<dbReference type="Gene3D" id="2.30.29.30">
    <property type="entry name" value="Pleckstrin-homology domain (PH domain)/Phosphotyrosine-binding domain (PTB)"/>
    <property type="match status" value="1"/>
</dbReference>
<evidence type="ECO:0000256" key="5">
    <source>
        <dbReference type="ARBA" id="ARBA00022963"/>
    </source>
</evidence>
<dbReference type="SMART" id="SM00312">
    <property type="entry name" value="PX"/>
    <property type="match status" value="1"/>
</dbReference>
<proteinExistence type="inferred from homology"/>
<dbReference type="SMART" id="SM00233">
    <property type="entry name" value="PH"/>
    <property type="match status" value="1"/>
</dbReference>
<dbReference type="EMBL" id="JACEEZ010021352">
    <property type="protein sequence ID" value="KAG0713559.1"/>
    <property type="molecule type" value="Genomic_DNA"/>
</dbReference>
<evidence type="ECO:0000256" key="4">
    <source>
        <dbReference type="ARBA" id="ARBA00022801"/>
    </source>
</evidence>
<comment type="caution">
    <text evidence="13">The sequence shown here is derived from an EMBL/GenBank/DDBJ whole genome shotgun (WGS) entry which is preliminary data.</text>
</comment>
<feature type="compositionally biased region" description="Basic and acidic residues" evidence="10">
    <location>
        <begin position="782"/>
        <end position="797"/>
    </location>
</feature>
<name>A0A8J4XUX9_CHIOP</name>
<accession>A0A8J4XUX9</accession>
<keyword evidence="14" id="KW-1185">Reference proteome</keyword>
<evidence type="ECO:0000313" key="13">
    <source>
        <dbReference type="EMBL" id="KAG0713559.1"/>
    </source>
</evidence>
<feature type="region of interest" description="Disordered" evidence="10">
    <location>
        <begin position="1"/>
        <end position="83"/>
    </location>
</feature>
<evidence type="ECO:0000256" key="6">
    <source>
        <dbReference type="ARBA" id="ARBA00023098"/>
    </source>
</evidence>
<feature type="compositionally biased region" description="Polar residues" evidence="10">
    <location>
        <begin position="800"/>
        <end position="811"/>
    </location>
</feature>
<dbReference type="CDD" id="cd09138">
    <property type="entry name" value="PLDc_vPLD1_2_yPLD_like_1"/>
    <property type="match status" value="1"/>
</dbReference>
<dbReference type="Gene3D" id="3.30.870.10">
    <property type="entry name" value="Endonuclease Chain A"/>
    <property type="match status" value="3"/>
</dbReference>
<dbReference type="PROSITE" id="PS50035">
    <property type="entry name" value="PLD"/>
    <property type="match status" value="2"/>
</dbReference>
<dbReference type="InterPro" id="IPR001683">
    <property type="entry name" value="PX_dom"/>
</dbReference>
<evidence type="ECO:0000313" key="14">
    <source>
        <dbReference type="Proteomes" id="UP000770661"/>
    </source>
</evidence>
<dbReference type="EC" id="3.1.4.4" evidence="9"/>
<comment type="catalytic activity">
    <reaction evidence="1 9">
        <text>a 1,2-diacyl-sn-glycero-3-phosphocholine + H2O = a 1,2-diacyl-sn-glycero-3-phosphate + choline + H(+)</text>
        <dbReference type="Rhea" id="RHEA:14445"/>
        <dbReference type="ChEBI" id="CHEBI:15354"/>
        <dbReference type="ChEBI" id="CHEBI:15377"/>
        <dbReference type="ChEBI" id="CHEBI:15378"/>
        <dbReference type="ChEBI" id="CHEBI:57643"/>
        <dbReference type="ChEBI" id="CHEBI:58608"/>
        <dbReference type="EC" id="3.1.4.4"/>
    </reaction>
</comment>
<dbReference type="InterPro" id="IPR036871">
    <property type="entry name" value="PX_dom_sf"/>
</dbReference>
<dbReference type="GO" id="GO:0012505">
    <property type="term" value="C:endomembrane system"/>
    <property type="evidence" value="ECO:0007669"/>
    <property type="project" value="UniProtKB-SubCell"/>
</dbReference>
<dbReference type="SMART" id="SM00155">
    <property type="entry name" value="PLDc"/>
    <property type="match status" value="2"/>
</dbReference>
<dbReference type="InterPro" id="IPR015679">
    <property type="entry name" value="PLipase_D_fam"/>
</dbReference>
<dbReference type="GO" id="GO:0006654">
    <property type="term" value="P:phosphatidic acid biosynthetic process"/>
    <property type="evidence" value="ECO:0007669"/>
    <property type="project" value="InterPro"/>
</dbReference>
<dbReference type="InterPro" id="IPR001849">
    <property type="entry name" value="PH_domain"/>
</dbReference>
<organism evidence="13 14">
    <name type="scientific">Chionoecetes opilio</name>
    <name type="common">Atlantic snow crab</name>
    <name type="synonym">Cancer opilio</name>
    <dbReference type="NCBI Taxonomy" id="41210"/>
    <lineage>
        <taxon>Eukaryota</taxon>
        <taxon>Metazoa</taxon>
        <taxon>Ecdysozoa</taxon>
        <taxon>Arthropoda</taxon>
        <taxon>Crustacea</taxon>
        <taxon>Multicrustacea</taxon>
        <taxon>Malacostraca</taxon>
        <taxon>Eumalacostraca</taxon>
        <taxon>Eucarida</taxon>
        <taxon>Decapoda</taxon>
        <taxon>Pleocyemata</taxon>
        <taxon>Brachyura</taxon>
        <taxon>Eubrachyura</taxon>
        <taxon>Majoidea</taxon>
        <taxon>Majidae</taxon>
        <taxon>Chionoecetes</taxon>
    </lineage>
</organism>
<evidence type="ECO:0000256" key="9">
    <source>
        <dbReference type="PIRNR" id="PIRNR009376"/>
    </source>
</evidence>
<comment type="similarity">
    <text evidence="2 9">Belongs to the phospholipase D family.</text>
</comment>
<dbReference type="PANTHER" id="PTHR18896">
    <property type="entry name" value="PHOSPHOLIPASE D"/>
    <property type="match status" value="1"/>
</dbReference>
<dbReference type="InterPro" id="IPR025202">
    <property type="entry name" value="PLD-like_dom"/>
</dbReference>
<dbReference type="SUPFAM" id="SSF50729">
    <property type="entry name" value="PH domain-like"/>
    <property type="match status" value="1"/>
</dbReference>
<keyword evidence="6" id="KW-0443">Lipid metabolism</keyword>
<feature type="compositionally biased region" description="Basic and acidic residues" evidence="10">
    <location>
        <begin position="856"/>
        <end position="872"/>
    </location>
</feature>
<feature type="compositionally biased region" description="Polar residues" evidence="10">
    <location>
        <begin position="694"/>
        <end position="708"/>
    </location>
</feature>
<evidence type="ECO:0000256" key="7">
    <source>
        <dbReference type="ARBA" id="ARBA00023288"/>
    </source>
</evidence>
<dbReference type="GO" id="GO:0060627">
    <property type="term" value="P:regulation of vesicle-mediated transport"/>
    <property type="evidence" value="ECO:0007669"/>
    <property type="project" value="TreeGrafter"/>
</dbReference>
<dbReference type="InterPro" id="IPR016555">
    <property type="entry name" value="PLipase_D_euk"/>
</dbReference>
<evidence type="ECO:0000256" key="2">
    <source>
        <dbReference type="ARBA" id="ARBA00008664"/>
    </source>
</evidence>
<dbReference type="GO" id="GO:0035091">
    <property type="term" value="F:phosphatidylinositol binding"/>
    <property type="evidence" value="ECO:0007669"/>
    <property type="project" value="InterPro"/>
</dbReference>
<feature type="region of interest" description="Disordered" evidence="10">
    <location>
        <begin position="763"/>
        <end position="872"/>
    </location>
</feature>
<dbReference type="GO" id="GO:0009395">
    <property type="term" value="P:phospholipid catabolic process"/>
    <property type="evidence" value="ECO:0007669"/>
    <property type="project" value="TreeGrafter"/>
</dbReference>
<reference evidence="13" key="1">
    <citation type="submission" date="2020-07" db="EMBL/GenBank/DDBJ databases">
        <title>The High-quality genome of the commercially important snow crab, Chionoecetes opilio.</title>
        <authorList>
            <person name="Jeong J.-H."/>
            <person name="Ryu S."/>
        </authorList>
    </citation>
    <scope>NUCLEOTIDE SEQUENCE</scope>
    <source>
        <strain evidence="13">MADBK_172401_WGS</strain>
        <tissue evidence="13">Digestive gland</tissue>
    </source>
</reference>
<dbReference type="PROSITE" id="PS50003">
    <property type="entry name" value="PH_DOMAIN"/>
    <property type="match status" value="1"/>
</dbReference>
<dbReference type="SUPFAM" id="SSF64268">
    <property type="entry name" value="PX domain"/>
    <property type="match status" value="1"/>
</dbReference>
<dbReference type="PIRSF" id="PIRSF009376">
    <property type="entry name" value="Phospholipase_D_euk"/>
    <property type="match status" value="1"/>
</dbReference>
<dbReference type="InterPro" id="IPR011993">
    <property type="entry name" value="PH-like_dom_sf"/>
</dbReference>
<feature type="domain" description="PH" evidence="11">
    <location>
        <begin position="332"/>
        <end position="441"/>
    </location>
</feature>
<protein>
    <recommendedName>
        <fullName evidence="9">Phospholipase</fullName>
        <ecNumber evidence="9">3.1.4.4</ecNumber>
    </recommendedName>
</protein>
<dbReference type="InterPro" id="IPR001736">
    <property type="entry name" value="PLipase_D/transphosphatidylase"/>
</dbReference>
<keyword evidence="3" id="KW-0677">Repeat</keyword>
<dbReference type="OrthoDB" id="14911at2759"/>
<dbReference type="CDD" id="cd01254">
    <property type="entry name" value="PH_PLD"/>
    <property type="match status" value="1"/>
</dbReference>
<dbReference type="GO" id="GO:0035556">
    <property type="term" value="P:intracellular signal transduction"/>
    <property type="evidence" value="ECO:0007669"/>
    <property type="project" value="InterPro"/>
</dbReference>
<evidence type="ECO:0000256" key="3">
    <source>
        <dbReference type="ARBA" id="ARBA00022737"/>
    </source>
</evidence>
<feature type="domain" description="PLD phosphodiesterase" evidence="12">
    <location>
        <begin position="1167"/>
        <end position="1194"/>
    </location>
</feature>
<keyword evidence="4 9" id="KW-0378">Hydrolase</keyword>
<dbReference type="GO" id="GO:0004630">
    <property type="term" value="F:phospholipase D activity"/>
    <property type="evidence" value="ECO:0007669"/>
    <property type="project" value="UniProtKB-UniRule"/>
</dbReference>
<dbReference type="SUPFAM" id="SSF56024">
    <property type="entry name" value="Phospholipase D/nuclease"/>
    <property type="match status" value="3"/>
</dbReference>
<evidence type="ECO:0000259" key="12">
    <source>
        <dbReference type="PROSITE" id="PS50035"/>
    </source>
</evidence>
<feature type="compositionally biased region" description="Acidic residues" evidence="10">
    <location>
        <begin position="763"/>
        <end position="773"/>
    </location>
</feature>
<keyword evidence="7" id="KW-0449">Lipoprotein</keyword>
<dbReference type="CDD" id="cd09141">
    <property type="entry name" value="PLDc_vPLD1_2_yPLD_like_2"/>
    <property type="match status" value="1"/>
</dbReference>
<dbReference type="Proteomes" id="UP000770661">
    <property type="component" value="Unassembled WGS sequence"/>
</dbReference>
<dbReference type="Pfam" id="PF13091">
    <property type="entry name" value="PLDc_2"/>
    <property type="match status" value="1"/>
</dbReference>
<evidence type="ECO:0000259" key="11">
    <source>
        <dbReference type="PROSITE" id="PS50003"/>
    </source>
</evidence>
<feature type="domain" description="PLD phosphodiesterase" evidence="12">
    <location>
        <begin position="585"/>
        <end position="612"/>
    </location>
</feature>
<evidence type="ECO:0000256" key="10">
    <source>
        <dbReference type="SAM" id="MobiDB-lite"/>
    </source>
</evidence>
<comment type="subcellular location">
    <subcellularLocation>
        <location evidence="8">Endomembrane system</location>
        <topology evidence="8">Lipid-anchor</topology>
    </subcellularLocation>
</comment>
<gene>
    <name evidence="13" type="primary">PLD2</name>
    <name evidence="13" type="ORF">GWK47_015941</name>
</gene>